<sequence length="456" mass="50253">MSLSTLTSFVSCLSKELSDTTKIFSDPNNTEFNALLLRWSDINKQIPGAIVLVGTVDDVVASVRIAVEMGIPFVPKSGGHSLWSTIGSEGFILDLSQLQELTIDKNTNTVTLQSDVLVKQANDAAWSEGLCLRAQLSPFGGLNAMSSLCGYMSDNILAAKMVSAKGHLITLSPSSYPELLYAIRGAGQFFGVVVEITLQAYPSSILKMSDRTVWTGMMLFQISQAEEVFNALIPLTENNTVPAAGLCLITSAPPMFDTMCIVVLPTYFGPTSDAEKFFAPLLALRPFSTCNSIPYSKVNDAADAFCVKGGFKCLTGAATPNLDPDVWMKVIDHYEALKLKCPNAALTCYAVEWTAYLPEGEHHTDETAFSHRDIKIWAELLSWYTDSKSHEEVNNAEKDVFELVHGTQTAEERATYPNWSRDDPIESRYRDANRLVKLKALKEEWDPQGIFTRQLL</sequence>
<gene>
    <name evidence="6" type="ORF">M422DRAFT_59649</name>
</gene>
<dbReference type="InterPro" id="IPR016167">
    <property type="entry name" value="FAD-bd_PCMH_sub1"/>
</dbReference>
<accession>A0A0C9VG93</accession>
<keyword evidence="3" id="KW-0274">FAD</keyword>
<evidence type="ECO:0000256" key="4">
    <source>
        <dbReference type="ARBA" id="ARBA00023002"/>
    </source>
</evidence>
<dbReference type="InterPro" id="IPR050416">
    <property type="entry name" value="FAD-linked_Oxidoreductase"/>
</dbReference>
<dbReference type="PROSITE" id="PS51387">
    <property type="entry name" value="FAD_PCMH"/>
    <property type="match status" value="1"/>
</dbReference>
<dbReference type="Gene3D" id="3.40.462.20">
    <property type="match status" value="1"/>
</dbReference>
<dbReference type="SUPFAM" id="SSF56176">
    <property type="entry name" value="FAD-binding/transporter-associated domain-like"/>
    <property type="match status" value="1"/>
</dbReference>
<organism evidence="6 7">
    <name type="scientific">Sphaerobolus stellatus (strain SS14)</name>
    <dbReference type="NCBI Taxonomy" id="990650"/>
    <lineage>
        <taxon>Eukaryota</taxon>
        <taxon>Fungi</taxon>
        <taxon>Dikarya</taxon>
        <taxon>Basidiomycota</taxon>
        <taxon>Agaricomycotina</taxon>
        <taxon>Agaricomycetes</taxon>
        <taxon>Phallomycetidae</taxon>
        <taxon>Geastrales</taxon>
        <taxon>Sphaerobolaceae</taxon>
        <taxon>Sphaerobolus</taxon>
    </lineage>
</organism>
<dbReference type="InterPro" id="IPR006094">
    <property type="entry name" value="Oxid_FAD_bind_N"/>
</dbReference>
<comment type="similarity">
    <text evidence="1">Belongs to the oxygen-dependent FAD-linked oxidoreductase family.</text>
</comment>
<name>A0A0C9VG93_SPHS4</name>
<proteinExistence type="inferred from homology"/>
<dbReference type="InterPro" id="IPR016169">
    <property type="entry name" value="FAD-bd_PCMH_sub2"/>
</dbReference>
<dbReference type="Proteomes" id="UP000054279">
    <property type="component" value="Unassembled WGS sequence"/>
</dbReference>
<evidence type="ECO:0000313" key="6">
    <source>
        <dbReference type="EMBL" id="KIJ46029.1"/>
    </source>
</evidence>
<evidence type="ECO:0000313" key="7">
    <source>
        <dbReference type="Proteomes" id="UP000054279"/>
    </source>
</evidence>
<keyword evidence="7" id="KW-1185">Reference proteome</keyword>
<dbReference type="PANTHER" id="PTHR42973">
    <property type="entry name" value="BINDING OXIDOREDUCTASE, PUTATIVE (AFU_ORTHOLOGUE AFUA_1G17690)-RELATED"/>
    <property type="match status" value="1"/>
</dbReference>
<keyword evidence="4" id="KW-0560">Oxidoreductase</keyword>
<dbReference type="EMBL" id="KN837109">
    <property type="protein sequence ID" value="KIJ46029.1"/>
    <property type="molecule type" value="Genomic_DNA"/>
</dbReference>
<protein>
    <recommendedName>
        <fullName evidence="5">FAD-binding PCMH-type domain-containing protein</fullName>
    </recommendedName>
</protein>
<dbReference type="Pfam" id="PF01565">
    <property type="entry name" value="FAD_binding_4"/>
    <property type="match status" value="1"/>
</dbReference>
<dbReference type="HOGENOM" id="CLU_018354_0_2_1"/>
<dbReference type="Gene3D" id="3.30.465.10">
    <property type="match status" value="1"/>
</dbReference>
<reference evidence="6 7" key="1">
    <citation type="submission" date="2014-06" db="EMBL/GenBank/DDBJ databases">
        <title>Evolutionary Origins and Diversification of the Mycorrhizal Mutualists.</title>
        <authorList>
            <consortium name="DOE Joint Genome Institute"/>
            <consortium name="Mycorrhizal Genomics Consortium"/>
            <person name="Kohler A."/>
            <person name="Kuo A."/>
            <person name="Nagy L.G."/>
            <person name="Floudas D."/>
            <person name="Copeland A."/>
            <person name="Barry K.W."/>
            <person name="Cichocki N."/>
            <person name="Veneault-Fourrey C."/>
            <person name="LaButti K."/>
            <person name="Lindquist E.A."/>
            <person name="Lipzen A."/>
            <person name="Lundell T."/>
            <person name="Morin E."/>
            <person name="Murat C."/>
            <person name="Riley R."/>
            <person name="Ohm R."/>
            <person name="Sun H."/>
            <person name="Tunlid A."/>
            <person name="Henrissat B."/>
            <person name="Grigoriev I.V."/>
            <person name="Hibbett D.S."/>
            <person name="Martin F."/>
        </authorList>
    </citation>
    <scope>NUCLEOTIDE SEQUENCE [LARGE SCALE GENOMIC DNA]</scope>
    <source>
        <strain evidence="6 7">SS14</strain>
    </source>
</reference>
<evidence type="ECO:0000256" key="2">
    <source>
        <dbReference type="ARBA" id="ARBA00022630"/>
    </source>
</evidence>
<dbReference type="GO" id="GO:0016491">
    <property type="term" value="F:oxidoreductase activity"/>
    <property type="evidence" value="ECO:0007669"/>
    <property type="project" value="UniProtKB-KW"/>
</dbReference>
<keyword evidence="2" id="KW-0285">Flavoprotein</keyword>
<evidence type="ECO:0000256" key="3">
    <source>
        <dbReference type="ARBA" id="ARBA00022827"/>
    </source>
</evidence>
<evidence type="ECO:0000259" key="5">
    <source>
        <dbReference type="PROSITE" id="PS51387"/>
    </source>
</evidence>
<feature type="domain" description="FAD-binding PCMH-type" evidence="5">
    <location>
        <begin position="43"/>
        <end position="203"/>
    </location>
</feature>
<dbReference type="InterPro" id="IPR016166">
    <property type="entry name" value="FAD-bd_PCMH"/>
</dbReference>
<dbReference type="Gene3D" id="3.30.43.10">
    <property type="entry name" value="Uridine Diphospho-n-acetylenolpyruvylglucosamine Reductase, domain 2"/>
    <property type="match status" value="1"/>
</dbReference>
<dbReference type="OrthoDB" id="415825at2759"/>
<dbReference type="PANTHER" id="PTHR42973:SF7">
    <property type="entry name" value="FAD-BINDING PCMH-TYPE DOMAIN-CONTAINING PROTEIN"/>
    <property type="match status" value="1"/>
</dbReference>
<dbReference type="GO" id="GO:0071949">
    <property type="term" value="F:FAD binding"/>
    <property type="evidence" value="ECO:0007669"/>
    <property type="project" value="InterPro"/>
</dbReference>
<evidence type="ECO:0000256" key="1">
    <source>
        <dbReference type="ARBA" id="ARBA00005466"/>
    </source>
</evidence>
<dbReference type="InterPro" id="IPR036318">
    <property type="entry name" value="FAD-bd_PCMH-like_sf"/>
</dbReference>
<dbReference type="AlphaFoldDB" id="A0A0C9VG93"/>